<evidence type="ECO:0000256" key="1">
    <source>
        <dbReference type="ARBA" id="ARBA00004365"/>
    </source>
</evidence>
<dbReference type="InterPro" id="IPR002371">
    <property type="entry name" value="FlgK"/>
</dbReference>
<keyword evidence="5" id="KW-0964">Secreted</keyword>
<evidence type="ECO:0000256" key="2">
    <source>
        <dbReference type="ARBA" id="ARBA00004613"/>
    </source>
</evidence>
<name>A0ABZ2C0W4_9PROT</name>
<dbReference type="PANTHER" id="PTHR30033">
    <property type="entry name" value="FLAGELLAR HOOK-ASSOCIATED PROTEIN 1"/>
    <property type="match status" value="1"/>
</dbReference>
<reference evidence="8 9" key="1">
    <citation type="journal article" date="2024" name="Environ. Microbiol.">
        <title>Novel evolutionary insights on the interactions of the Holosporales (Alphaproteobacteria) with eukaryotic hosts from comparative genomics.</title>
        <authorList>
            <person name="Giovannini M."/>
            <person name="Petroni G."/>
            <person name="Castelli M."/>
        </authorList>
    </citation>
    <scope>NUCLEOTIDE SEQUENCE [LARGE SCALE GENOMIC DNA]</scope>
    <source>
        <strain evidence="8 9">US_Bl 15I1</strain>
    </source>
</reference>
<dbReference type="RefSeq" id="WP_331256636.1">
    <property type="nucleotide sequence ID" value="NZ_CP133270.1"/>
</dbReference>
<evidence type="ECO:0000256" key="5">
    <source>
        <dbReference type="ARBA" id="ARBA00022525"/>
    </source>
</evidence>
<proteinExistence type="inferred from homology"/>
<keyword evidence="8" id="KW-0966">Cell projection</keyword>
<sequence>MAGITSLDNASSLLISGTNVAKSLLNNKAERLGSSQSPDYTKKDPLIALTTSGGGYSSVSVQKYARLVDPVMRQQRFDAIGDLSLAEVQNNYGTQLSNLLGRFNDDKALSNRITDVFSKIDALVSSPTNSRTPSDLKDSFLQLTSMLNDVTNGIQTLRTQCEQDIASGVTKTNTLLQNLFDSNTQLNSIFGLGNDVSRVMDPHDSIIEQLASYLPLKVEDQKSGASYITSPFPLLLQKNEPISFQGGNVLTPQQFYNINGTGTLQGIKDADGNDVTYALTRGSLGGLIELRDTILPEAQSLIDNLTATLMTEFNAISNKGTAYTPDSVLTGERIIPPTGDTTPFTGQGTLRVALIDRTTHIITNHVDINMANINTIGDMRNAFATVPGLTTAYDTNNRLQLNSNNPNLGISMVSLTGVQTASETTTGKNLARVTQFAAKGWESKRKT</sequence>
<accession>A0ABZ2C0W4</accession>
<evidence type="ECO:0000313" key="9">
    <source>
        <dbReference type="Proteomes" id="UP001330434"/>
    </source>
</evidence>
<dbReference type="Proteomes" id="UP001330434">
    <property type="component" value="Chromosome"/>
</dbReference>
<keyword evidence="8" id="KW-0969">Cilium</keyword>
<dbReference type="EMBL" id="CP133270">
    <property type="protein sequence ID" value="WVX66102.1"/>
    <property type="molecule type" value="Genomic_DNA"/>
</dbReference>
<gene>
    <name evidence="8" type="ORF">Bealeia1_00273</name>
</gene>
<organism evidence="8 9">
    <name type="scientific">Candidatus Bealeia paramacronuclearis</name>
    <dbReference type="NCBI Taxonomy" id="1921001"/>
    <lineage>
        <taxon>Bacteria</taxon>
        <taxon>Pseudomonadati</taxon>
        <taxon>Pseudomonadota</taxon>
        <taxon>Alphaproteobacteria</taxon>
        <taxon>Holosporales</taxon>
        <taxon>Holosporaceae</taxon>
        <taxon>Candidatus Bealeia</taxon>
    </lineage>
</organism>
<feature type="domain" description="Flagellar hook-associated protein FlgK helical" evidence="7">
    <location>
        <begin position="95"/>
        <end position="322"/>
    </location>
</feature>
<evidence type="ECO:0000256" key="4">
    <source>
        <dbReference type="ARBA" id="ARBA00016244"/>
    </source>
</evidence>
<evidence type="ECO:0000313" key="8">
    <source>
        <dbReference type="EMBL" id="WVX66102.1"/>
    </source>
</evidence>
<evidence type="ECO:0000256" key="6">
    <source>
        <dbReference type="ARBA" id="ARBA00023143"/>
    </source>
</evidence>
<keyword evidence="6" id="KW-0975">Bacterial flagellum</keyword>
<comment type="subcellular location">
    <subcellularLocation>
        <location evidence="1">Bacterial flagellum</location>
    </subcellularLocation>
    <subcellularLocation>
        <location evidence="2">Secreted</location>
    </subcellularLocation>
</comment>
<evidence type="ECO:0000256" key="3">
    <source>
        <dbReference type="ARBA" id="ARBA00009677"/>
    </source>
</evidence>
<keyword evidence="9" id="KW-1185">Reference proteome</keyword>
<dbReference type="InterPro" id="IPR053927">
    <property type="entry name" value="FlgK_helical"/>
</dbReference>
<dbReference type="PANTHER" id="PTHR30033:SF2">
    <property type="entry name" value="FLAGELLAR HOOK PROTEIN"/>
    <property type="match status" value="1"/>
</dbReference>
<dbReference type="Pfam" id="PF22638">
    <property type="entry name" value="FlgK_D1"/>
    <property type="match status" value="1"/>
</dbReference>
<protein>
    <recommendedName>
        <fullName evidence="4">Flagellar hook-associated protein 1</fullName>
    </recommendedName>
</protein>
<evidence type="ECO:0000259" key="7">
    <source>
        <dbReference type="Pfam" id="PF22638"/>
    </source>
</evidence>
<keyword evidence="8" id="KW-0282">Flagellum</keyword>
<comment type="similarity">
    <text evidence="3">Belongs to the flagella basal body rod proteins family.</text>
</comment>